<evidence type="ECO:0000313" key="1">
    <source>
        <dbReference type="EMBL" id="KAJ1119065.1"/>
    </source>
</evidence>
<organism evidence="1 2">
    <name type="scientific">Pleurodeles waltl</name>
    <name type="common">Iberian ribbed newt</name>
    <dbReference type="NCBI Taxonomy" id="8319"/>
    <lineage>
        <taxon>Eukaryota</taxon>
        <taxon>Metazoa</taxon>
        <taxon>Chordata</taxon>
        <taxon>Craniata</taxon>
        <taxon>Vertebrata</taxon>
        <taxon>Euteleostomi</taxon>
        <taxon>Amphibia</taxon>
        <taxon>Batrachia</taxon>
        <taxon>Caudata</taxon>
        <taxon>Salamandroidea</taxon>
        <taxon>Salamandridae</taxon>
        <taxon>Pleurodelinae</taxon>
        <taxon>Pleurodeles</taxon>
    </lineage>
</organism>
<dbReference type="EMBL" id="JANPWB010000012">
    <property type="protein sequence ID" value="KAJ1119065.1"/>
    <property type="molecule type" value="Genomic_DNA"/>
</dbReference>
<protein>
    <submittedName>
        <fullName evidence="1">Uncharacterized protein</fullName>
    </submittedName>
</protein>
<name>A0AAV7NVR9_PLEWA</name>
<reference evidence="1" key="1">
    <citation type="journal article" date="2022" name="bioRxiv">
        <title>Sequencing and chromosome-scale assembly of the giantPleurodeles waltlgenome.</title>
        <authorList>
            <person name="Brown T."/>
            <person name="Elewa A."/>
            <person name="Iarovenko S."/>
            <person name="Subramanian E."/>
            <person name="Araus A.J."/>
            <person name="Petzold A."/>
            <person name="Susuki M."/>
            <person name="Suzuki K.-i.T."/>
            <person name="Hayashi T."/>
            <person name="Toyoda A."/>
            <person name="Oliveira C."/>
            <person name="Osipova E."/>
            <person name="Leigh N.D."/>
            <person name="Simon A."/>
            <person name="Yun M.H."/>
        </authorList>
    </citation>
    <scope>NUCLEOTIDE SEQUENCE</scope>
    <source>
        <strain evidence="1">20211129_DDA</strain>
        <tissue evidence="1">Liver</tissue>
    </source>
</reference>
<evidence type="ECO:0000313" key="2">
    <source>
        <dbReference type="Proteomes" id="UP001066276"/>
    </source>
</evidence>
<comment type="caution">
    <text evidence="1">The sequence shown here is derived from an EMBL/GenBank/DDBJ whole genome shotgun (WGS) entry which is preliminary data.</text>
</comment>
<gene>
    <name evidence="1" type="ORF">NDU88_007251</name>
</gene>
<keyword evidence="2" id="KW-1185">Reference proteome</keyword>
<proteinExistence type="predicted"/>
<accession>A0AAV7NVR9</accession>
<sequence length="81" mass="9019">MRECRVPDWNSQLTSRAARVDSMAKVRSVTRLTRITLQLRVNETGGKGSKGVQRGRLTALKSILDVFSDFPKDEPSVNCSP</sequence>
<dbReference type="AlphaFoldDB" id="A0AAV7NVR9"/>
<dbReference type="Proteomes" id="UP001066276">
    <property type="component" value="Chromosome 8"/>
</dbReference>